<feature type="domain" description="Toxin SymE-like" evidence="1">
    <location>
        <begin position="14"/>
        <end position="60"/>
    </location>
</feature>
<proteinExistence type="predicted"/>
<dbReference type="EMBL" id="BAABHY010000001">
    <property type="protein sequence ID" value="GAA5107823.1"/>
    <property type="molecule type" value="Genomic_DNA"/>
</dbReference>
<protein>
    <recommendedName>
        <fullName evidence="1">Toxin SymE-like domain-containing protein</fullName>
    </recommendedName>
</protein>
<evidence type="ECO:0000259" key="1">
    <source>
        <dbReference type="Pfam" id="PF08845"/>
    </source>
</evidence>
<evidence type="ECO:0000313" key="2">
    <source>
        <dbReference type="EMBL" id="GAA5107823.1"/>
    </source>
</evidence>
<reference evidence="3" key="1">
    <citation type="journal article" date="2019" name="Int. J. Syst. Evol. Microbiol.">
        <title>The Global Catalogue of Microorganisms (GCM) 10K type strain sequencing project: providing services to taxonomists for standard genome sequencing and annotation.</title>
        <authorList>
            <consortium name="The Broad Institute Genomics Platform"/>
            <consortium name="The Broad Institute Genome Sequencing Center for Infectious Disease"/>
            <person name="Wu L."/>
            <person name="Ma J."/>
        </authorList>
    </citation>
    <scope>NUCLEOTIDE SEQUENCE [LARGE SCALE GENOMIC DNA]</scope>
    <source>
        <strain evidence="3">JCM 18050</strain>
    </source>
</reference>
<keyword evidence="3" id="KW-1185">Reference proteome</keyword>
<name>A0ABP9N2R1_9GAMM</name>
<dbReference type="Proteomes" id="UP001500171">
    <property type="component" value="Unassembled WGS sequence"/>
</dbReference>
<comment type="caution">
    <text evidence="2">The sequence shown here is derived from an EMBL/GenBank/DDBJ whole genome shotgun (WGS) entry which is preliminary data.</text>
</comment>
<dbReference type="InterPro" id="IPR014944">
    <property type="entry name" value="Toxin_SymE-like"/>
</dbReference>
<dbReference type="Pfam" id="PF08845">
    <property type="entry name" value="SymE_toxin"/>
    <property type="match status" value="1"/>
</dbReference>
<evidence type="ECO:0000313" key="3">
    <source>
        <dbReference type="Proteomes" id="UP001500171"/>
    </source>
</evidence>
<gene>
    <name evidence="2" type="ORF">GCM10023211_09340</name>
</gene>
<organism evidence="2 3">
    <name type="scientific">Orbus sasakiae</name>
    <dbReference type="NCBI Taxonomy" id="1078475"/>
    <lineage>
        <taxon>Bacteria</taxon>
        <taxon>Pseudomonadati</taxon>
        <taxon>Pseudomonadota</taxon>
        <taxon>Gammaproteobacteria</taxon>
        <taxon>Orbales</taxon>
        <taxon>Orbaceae</taxon>
        <taxon>Orbus</taxon>
    </lineage>
</organism>
<accession>A0ABP9N2R1</accession>
<sequence length="66" mass="7367">MCLGCDYSLNVHHELKAAKTCTHYSTYPAFDLKANWLEQAGFINRQAVTITAKKGKLIVKIAKQIA</sequence>